<dbReference type="AlphaFoldDB" id="A0A377N8U6"/>
<evidence type="ECO:0000313" key="4">
    <source>
        <dbReference type="Proteomes" id="UP000254304"/>
    </source>
</evidence>
<evidence type="ECO:0000256" key="2">
    <source>
        <dbReference type="ARBA" id="ARBA00022638"/>
    </source>
</evidence>
<evidence type="ECO:0000256" key="1">
    <source>
        <dbReference type="ARBA" id="ARBA00022529"/>
    </source>
</evidence>
<keyword evidence="2" id="KW-0081">Bacteriolytic enzyme</keyword>
<dbReference type="EMBL" id="UGGO01000001">
    <property type="protein sequence ID" value="STQ42386.1"/>
    <property type="molecule type" value="Genomic_DNA"/>
</dbReference>
<name>A0A377N8U6_9GAMM</name>
<protein>
    <submittedName>
        <fullName evidence="3">Phage-related lysozyme (Muraminidase)</fullName>
    </submittedName>
</protein>
<gene>
    <name evidence="3" type="ORF">NCTC12157_00039</name>
</gene>
<accession>A0A377N8U6</accession>
<dbReference type="InterPro" id="IPR023347">
    <property type="entry name" value="Lysozyme_dom_sf"/>
</dbReference>
<dbReference type="SUPFAM" id="SSF53955">
    <property type="entry name" value="Lysozyme-like"/>
    <property type="match status" value="1"/>
</dbReference>
<dbReference type="Gene3D" id="1.10.530.40">
    <property type="match status" value="1"/>
</dbReference>
<dbReference type="GO" id="GO:0031640">
    <property type="term" value="P:killing of cells of another organism"/>
    <property type="evidence" value="ECO:0007669"/>
    <property type="project" value="UniProtKB-KW"/>
</dbReference>
<reference evidence="3 4" key="1">
    <citation type="submission" date="2018-06" db="EMBL/GenBank/DDBJ databases">
        <authorList>
            <consortium name="Pathogen Informatics"/>
            <person name="Doyle S."/>
        </authorList>
    </citation>
    <scope>NUCLEOTIDE SEQUENCE [LARGE SCALE GENOMIC DNA]</scope>
    <source>
        <strain evidence="3 4">NCTC12157</strain>
    </source>
</reference>
<dbReference type="Proteomes" id="UP000254304">
    <property type="component" value="Unassembled WGS sequence"/>
</dbReference>
<proteinExistence type="predicted"/>
<sequence>MRAMLTGYFTEEQLTRLEQSIGLKGDNALAFIPSFSDITISKEEATSLAMKMKSKYAQIVVDTYPEVLNTHPHCQGAMLSLVINRGTSFVKPNVASRIEMKNIHDDFISGNLSDIPNQFRSMKRLWVGKGLDGLITRREDEAKLFEEGLSQ</sequence>
<keyword evidence="1" id="KW-0929">Antimicrobial</keyword>
<dbReference type="InterPro" id="IPR023346">
    <property type="entry name" value="Lysozyme-like_dom_sf"/>
</dbReference>
<dbReference type="GO" id="GO:0042742">
    <property type="term" value="P:defense response to bacterium"/>
    <property type="evidence" value="ECO:0007669"/>
    <property type="project" value="UniProtKB-KW"/>
</dbReference>
<dbReference type="GO" id="GO:0003796">
    <property type="term" value="F:lysozyme activity"/>
    <property type="evidence" value="ECO:0007669"/>
    <property type="project" value="InterPro"/>
</dbReference>
<organism evidence="3 4">
    <name type="scientific">Ewingella americana</name>
    <dbReference type="NCBI Taxonomy" id="41202"/>
    <lineage>
        <taxon>Bacteria</taxon>
        <taxon>Pseudomonadati</taxon>
        <taxon>Pseudomonadota</taxon>
        <taxon>Gammaproteobacteria</taxon>
        <taxon>Enterobacterales</taxon>
        <taxon>Yersiniaceae</taxon>
        <taxon>Ewingella</taxon>
    </lineage>
</organism>
<evidence type="ECO:0000313" key="3">
    <source>
        <dbReference type="EMBL" id="STQ42386.1"/>
    </source>
</evidence>